<dbReference type="Pfam" id="PF01185">
    <property type="entry name" value="Hydrophobin"/>
    <property type="match status" value="1"/>
</dbReference>
<dbReference type="CDD" id="cd23507">
    <property type="entry name" value="hydrophobin_I"/>
    <property type="match status" value="1"/>
</dbReference>
<keyword evidence="9" id="KW-1185">Reference proteome</keyword>
<evidence type="ECO:0000256" key="2">
    <source>
        <dbReference type="ARBA" id="ARBA00010446"/>
    </source>
</evidence>
<organism evidence="8 9">
    <name type="scientific">Clathrus columnatus</name>
    <dbReference type="NCBI Taxonomy" id="1419009"/>
    <lineage>
        <taxon>Eukaryota</taxon>
        <taxon>Fungi</taxon>
        <taxon>Dikarya</taxon>
        <taxon>Basidiomycota</taxon>
        <taxon>Agaricomycotina</taxon>
        <taxon>Agaricomycetes</taxon>
        <taxon>Phallomycetidae</taxon>
        <taxon>Phallales</taxon>
        <taxon>Clathraceae</taxon>
        <taxon>Clathrus</taxon>
    </lineage>
</organism>
<comment type="subcellular location">
    <subcellularLocation>
        <location evidence="1 6">Secreted</location>
        <location evidence="1 6">Cell wall</location>
    </subcellularLocation>
</comment>
<dbReference type="CDD" id="cd00118">
    <property type="entry name" value="LysM"/>
    <property type="match status" value="1"/>
</dbReference>
<feature type="signal peptide" evidence="6">
    <location>
        <begin position="1"/>
        <end position="18"/>
    </location>
</feature>
<dbReference type="GO" id="GO:0009277">
    <property type="term" value="C:fungal-type cell wall"/>
    <property type="evidence" value="ECO:0007669"/>
    <property type="project" value="InterPro"/>
</dbReference>
<evidence type="ECO:0000256" key="6">
    <source>
        <dbReference type="RuleBase" id="RU365009"/>
    </source>
</evidence>
<dbReference type="AlphaFoldDB" id="A0AAV4ZZJ6"/>
<dbReference type="SMART" id="SM00257">
    <property type="entry name" value="LysM"/>
    <property type="match status" value="1"/>
</dbReference>
<keyword evidence="3 6" id="KW-0134">Cell wall</keyword>
<dbReference type="Pfam" id="PF01476">
    <property type="entry name" value="LysM"/>
    <property type="match status" value="1"/>
</dbReference>
<dbReference type="InterPro" id="IPR036779">
    <property type="entry name" value="LysM_dom_sf"/>
</dbReference>
<dbReference type="InterPro" id="IPR001338">
    <property type="entry name" value="Class_I_Hydrophobin"/>
</dbReference>
<accession>A0AAV4ZZJ6</accession>
<dbReference type="Gene3D" id="3.10.350.10">
    <property type="entry name" value="LysM domain"/>
    <property type="match status" value="1"/>
</dbReference>
<sequence length="258" mass="27907">MFTKLTLVLTALAVLAIAIPTPDTTVSQCNTGSSKCCNNVGDAQSADFAGLLGLLSLGDITGMIGTGCTDLVASTNCPFAVRATTSTVLSMSAAAPLPSKYIIHPISRLNMSRWTQYDELKSLCYEDEYRLPEGMTRVGYDADTQRYTFQRGNELWLGEPGVQYGGNLTRTGVVNVFKFVNSDDSASNPHKFHCPDGETAPQYHVKAGDSCWTIANSHKFALETLLNQTLNPKLDCDHLKPGEVICLPLQTNSDSLNS</sequence>
<dbReference type="Proteomes" id="UP001050691">
    <property type="component" value="Unassembled WGS sequence"/>
</dbReference>
<dbReference type="EMBL" id="BPWL01000001">
    <property type="protein sequence ID" value="GJJ06170.1"/>
    <property type="molecule type" value="Genomic_DNA"/>
</dbReference>
<reference evidence="8" key="1">
    <citation type="submission" date="2021-10" db="EMBL/GenBank/DDBJ databases">
        <title>De novo Genome Assembly of Clathrus columnatus (Basidiomycota, Fungi) Using Illumina and Nanopore Sequence Data.</title>
        <authorList>
            <person name="Ogiso-Tanaka E."/>
            <person name="Itagaki H."/>
            <person name="Hosoya T."/>
            <person name="Hosaka K."/>
        </authorList>
    </citation>
    <scope>NUCLEOTIDE SEQUENCE</scope>
    <source>
        <strain evidence="8">MO-923</strain>
    </source>
</reference>
<keyword evidence="4 6" id="KW-0964">Secreted</keyword>
<comment type="caution">
    <text evidence="8">The sequence shown here is derived from an EMBL/GenBank/DDBJ whole genome shotgun (WGS) entry which is preliminary data.</text>
</comment>
<evidence type="ECO:0000256" key="5">
    <source>
        <dbReference type="ARBA" id="ARBA00023157"/>
    </source>
</evidence>
<evidence type="ECO:0000259" key="7">
    <source>
        <dbReference type="PROSITE" id="PS51782"/>
    </source>
</evidence>
<protein>
    <recommendedName>
        <fullName evidence="6">Hydrophobin</fullName>
    </recommendedName>
</protein>
<evidence type="ECO:0000256" key="3">
    <source>
        <dbReference type="ARBA" id="ARBA00022512"/>
    </source>
</evidence>
<dbReference type="InterPro" id="IPR018392">
    <property type="entry name" value="LysM"/>
</dbReference>
<comment type="similarity">
    <text evidence="2 6">Belongs to the fungal hydrophobin family.</text>
</comment>
<evidence type="ECO:0000313" key="9">
    <source>
        <dbReference type="Proteomes" id="UP001050691"/>
    </source>
</evidence>
<evidence type="ECO:0000256" key="4">
    <source>
        <dbReference type="ARBA" id="ARBA00022525"/>
    </source>
</evidence>
<dbReference type="PROSITE" id="PS51782">
    <property type="entry name" value="LYSM"/>
    <property type="match status" value="1"/>
</dbReference>
<dbReference type="GO" id="GO:0005199">
    <property type="term" value="F:structural constituent of cell wall"/>
    <property type="evidence" value="ECO:0007669"/>
    <property type="project" value="InterPro"/>
</dbReference>
<keyword evidence="5 6" id="KW-1015">Disulfide bond</keyword>
<proteinExistence type="inferred from homology"/>
<gene>
    <name evidence="8" type="ORF">Clacol_000359</name>
</gene>
<evidence type="ECO:0000256" key="1">
    <source>
        <dbReference type="ARBA" id="ARBA00004191"/>
    </source>
</evidence>
<feature type="domain" description="LysM" evidence="7">
    <location>
        <begin position="201"/>
        <end position="247"/>
    </location>
</feature>
<keyword evidence="6" id="KW-0732">Signal</keyword>
<dbReference type="SUPFAM" id="SSF54106">
    <property type="entry name" value="LysM domain"/>
    <property type="match status" value="1"/>
</dbReference>
<feature type="chain" id="PRO_5043102708" description="Hydrophobin" evidence="6">
    <location>
        <begin position="19"/>
        <end position="258"/>
    </location>
</feature>
<name>A0AAV4ZZJ6_9AGAM</name>
<evidence type="ECO:0000313" key="8">
    <source>
        <dbReference type="EMBL" id="GJJ06170.1"/>
    </source>
</evidence>